<proteinExistence type="predicted"/>
<protein>
    <submittedName>
        <fullName evidence="2">Acyl carrier protein</fullName>
    </submittedName>
</protein>
<organism evidence="2 3">
    <name type="scientific">Pedobacter alpinus</name>
    <dbReference type="NCBI Taxonomy" id="1590643"/>
    <lineage>
        <taxon>Bacteria</taxon>
        <taxon>Pseudomonadati</taxon>
        <taxon>Bacteroidota</taxon>
        <taxon>Sphingobacteriia</taxon>
        <taxon>Sphingobacteriales</taxon>
        <taxon>Sphingobacteriaceae</taxon>
        <taxon>Pedobacter</taxon>
    </lineage>
</organism>
<dbReference type="InterPro" id="IPR036736">
    <property type="entry name" value="ACP-like_sf"/>
</dbReference>
<dbReference type="SUPFAM" id="SSF47336">
    <property type="entry name" value="ACP-like"/>
    <property type="match status" value="1"/>
</dbReference>
<evidence type="ECO:0000313" key="2">
    <source>
        <dbReference type="EMBL" id="MFD2731064.1"/>
    </source>
</evidence>
<accession>A0ABW5TQ65</accession>
<dbReference type="InterPro" id="IPR009081">
    <property type="entry name" value="PP-bd_ACP"/>
</dbReference>
<dbReference type="RefSeq" id="WP_379041890.1">
    <property type="nucleotide sequence ID" value="NZ_JBHSKW010000018.1"/>
</dbReference>
<dbReference type="PROSITE" id="PS50075">
    <property type="entry name" value="CARRIER"/>
    <property type="match status" value="1"/>
</dbReference>
<evidence type="ECO:0000259" key="1">
    <source>
        <dbReference type="PROSITE" id="PS50075"/>
    </source>
</evidence>
<feature type="domain" description="Carrier" evidence="1">
    <location>
        <begin position="1"/>
        <end position="76"/>
    </location>
</feature>
<comment type="caution">
    <text evidence="2">The sequence shown here is derived from an EMBL/GenBank/DDBJ whole genome shotgun (WGS) entry which is preliminary data.</text>
</comment>
<dbReference type="Gene3D" id="1.10.1200.10">
    <property type="entry name" value="ACP-like"/>
    <property type="match status" value="1"/>
</dbReference>
<keyword evidence="3" id="KW-1185">Reference proteome</keyword>
<reference evidence="3" key="1">
    <citation type="journal article" date="2019" name="Int. J. Syst. Evol. Microbiol.">
        <title>The Global Catalogue of Microorganisms (GCM) 10K type strain sequencing project: providing services to taxonomists for standard genome sequencing and annotation.</title>
        <authorList>
            <consortium name="The Broad Institute Genomics Platform"/>
            <consortium name="The Broad Institute Genome Sequencing Center for Infectious Disease"/>
            <person name="Wu L."/>
            <person name="Ma J."/>
        </authorList>
    </citation>
    <scope>NUCLEOTIDE SEQUENCE [LARGE SCALE GENOMIC DNA]</scope>
    <source>
        <strain evidence="3">KCTC 42456</strain>
    </source>
</reference>
<evidence type="ECO:0000313" key="3">
    <source>
        <dbReference type="Proteomes" id="UP001597546"/>
    </source>
</evidence>
<gene>
    <name evidence="2" type="ORF">ACFSSE_05045</name>
</gene>
<name>A0ABW5TQ65_9SPHI</name>
<dbReference type="EMBL" id="JBHULV010000014">
    <property type="protein sequence ID" value="MFD2731064.1"/>
    <property type="molecule type" value="Genomic_DNA"/>
</dbReference>
<dbReference type="Pfam" id="PF00550">
    <property type="entry name" value="PP-binding"/>
    <property type="match status" value="1"/>
</dbReference>
<sequence>MDIKTFISKLDVVFEETDLNTIKPDTQFKQLEEWDSMLALSMIAMVDDEYSLKLTGDDIRTSTTIQDLFSKIEAKA</sequence>
<dbReference type="Proteomes" id="UP001597546">
    <property type="component" value="Unassembled WGS sequence"/>
</dbReference>